<accession>A0A2R4SVJ4</accession>
<dbReference type="GeneID" id="55653688"/>
<sequence>MPMHRALIRPSDQAISAAHKRAHRALTCILAALGTGTHTLNYVAQDSDGQFATVAASITLPPGPTRLEADPDDVRRILAALTFAIEGSCVNRAVLVATTQMQPQPRACGWSVRDGWLHPMPTAELQQALAPCPGTPGPARETYAAPALNAPPRPAPAHATEHPRT</sequence>
<protein>
    <submittedName>
        <fullName evidence="2">Uncharacterized protein</fullName>
    </submittedName>
</protein>
<evidence type="ECO:0000256" key="1">
    <source>
        <dbReference type="SAM" id="MobiDB-lite"/>
    </source>
</evidence>
<dbReference type="KEGG" id="slk:SLUN_00020"/>
<proteinExistence type="predicted"/>
<dbReference type="EMBL" id="CP026304">
    <property type="protein sequence ID" value="AVZ70890.1"/>
    <property type="molecule type" value="Genomic_DNA"/>
</dbReference>
<evidence type="ECO:0000313" key="2">
    <source>
        <dbReference type="EMBL" id="AVZ70890.1"/>
    </source>
</evidence>
<dbReference type="OrthoDB" id="4201727at2"/>
<organism evidence="2 3">
    <name type="scientific">Streptomyces lunaelactis</name>
    <dbReference type="NCBI Taxonomy" id="1535768"/>
    <lineage>
        <taxon>Bacteria</taxon>
        <taxon>Bacillati</taxon>
        <taxon>Actinomycetota</taxon>
        <taxon>Actinomycetes</taxon>
        <taxon>Kitasatosporales</taxon>
        <taxon>Streptomycetaceae</taxon>
        <taxon>Streptomyces</taxon>
    </lineage>
</organism>
<evidence type="ECO:0000313" key="3">
    <source>
        <dbReference type="Proteomes" id="UP000244201"/>
    </source>
</evidence>
<dbReference type="RefSeq" id="WP_108146585.1">
    <property type="nucleotide sequence ID" value="NZ_CP026304.1"/>
</dbReference>
<gene>
    <name evidence="2" type="ORF">SLUN_00020</name>
</gene>
<reference evidence="2 3" key="1">
    <citation type="submission" date="2018-01" db="EMBL/GenBank/DDBJ databases">
        <title>Complete genome sequence of Streptomyces lunaelactis MM109T, a Ferroverdin A producer isolated from cave moonmilk deposits.</title>
        <authorList>
            <person name="Naome A."/>
            <person name="Martinet L."/>
            <person name="Maciejewska M."/>
            <person name="Anderssen S."/>
            <person name="Adam D."/>
            <person name="Tenconi E."/>
            <person name="Deflandre B."/>
            <person name="Arguelles-Arias A."/>
            <person name="Calusinska M."/>
            <person name="Copieters W."/>
            <person name="Karim L."/>
            <person name="Hanikenne M."/>
            <person name="Baurain D."/>
            <person name="van Wezel G."/>
            <person name="Smargiasso N."/>
            <person name="de Pauw E."/>
            <person name="Delfosse P."/>
            <person name="Rigali S."/>
        </authorList>
    </citation>
    <scope>NUCLEOTIDE SEQUENCE [LARGE SCALE GENOMIC DNA]</scope>
    <source>
        <strain evidence="2 3">MM109</strain>
    </source>
</reference>
<keyword evidence="3" id="KW-1185">Reference proteome</keyword>
<feature type="region of interest" description="Disordered" evidence="1">
    <location>
        <begin position="131"/>
        <end position="165"/>
    </location>
</feature>
<dbReference type="Proteomes" id="UP000244201">
    <property type="component" value="Chromosome"/>
</dbReference>
<name>A0A2R4SVJ4_9ACTN</name>
<dbReference type="AlphaFoldDB" id="A0A2R4SVJ4"/>